<evidence type="ECO:0000313" key="1">
    <source>
        <dbReference type="EMBL" id="MXP62129.1"/>
    </source>
</evidence>
<dbReference type="InterPro" id="IPR011009">
    <property type="entry name" value="Kinase-like_dom_sf"/>
</dbReference>
<dbReference type="PANTHER" id="PTHR39441:SF1">
    <property type="entry name" value="DUF2252 DOMAIN-CONTAINING PROTEIN"/>
    <property type="match status" value="1"/>
</dbReference>
<dbReference type="AlphaFoldDB" id="A0A845BF77"/>
<name>A0A845BF77_9PROT</name>
<dbReference type="InterPro" id="IPR018721">
    <property type="entry name" value="DUF2252"/>
</dbReference>
<dbReference type="SUPFAM" id="SSF56112">
    <property type="entry name" value="Protein kinase-like (PK-like)"/>
    <property type="match status" value="1"/>
</dbReference>
<keyword evidence="2" id="KW-1185">Reference proteome</keyword>
<proteinExistence type="predicted"/>
<dbReference type="EMBL" id="SNVJ01000001">
    <property type="protein sequence ID" value="MXP62129.1"/>
    <property type="molecule type" value="Genomic_DNA"/>
</dbReference>
<dbReference type="PANTHER" id="PTHR39441">
    <property type="entry name" value="DUF2252 DOMAIN-CONTAINING PROTEIN"/>
    <property type="match status" value="1"/>
</dbReference>
<protein>
    <submittedName>
        <fullName evidence="1">DUF2252 domain-containing protein</fullName>
    </submittedName>
</protein>
<comment type="caution">
    <text evidence="1">The sequence shown here is derived from an EMBL/GenBank/DDBJ whole genome shotgun (WGS) entry which is preliminary data.</text>
</comment>
<dbReference type="Pfam" id="PF10009">
    <property type="entry name" value="DUF2252"/>
    <property type="match status" value="1"/>
</dbReference>
<evidence type="ECO:0000313" key="2">
    <source>
        <dbReference type="Proteomes" id="UP000460715"/>
    </source>
</evidence>
<gene>
    <name evidence="1" type="ORF">E0493_02020</name>
</gene>
<organism evidence="1 2">
    <name type="scientific">Teichococcus coralli</name>
    <dbReference type="NCBI Taxonomy" id="2545983"/>
    <lineage>
        <taxon>Bacteria</taxon>
        <taxon>Pseudomonadati</taxon>
        <taxon>Pseudomonadota</taxon>
        <taxon>Alphaproteobacteria</taxon>
        <taxon>Acetobacterales</taxon>
        <taxon>Roseomonadaceae</taxon>
        <taxon>Roseomonas</taxon>
    </lineage>
</organism>
<sequence length="412" mass="45478">MKKASPRLVQPDERGPVLIERRNLKMAASAHAYVRGSTVRFYEWLEQGGRTELPEGPGVWICGDCHVGNLGPIGGADGDLEVQIRDLDQTVIGNPAHDLVRLALSLATAARGSDLPGVTTARMLEAMMAGYEAAFEAGASDDRRDQACAGSEVPAAVRKLMRDAARRSWKHLADERIEGLDPVIPLGRRFWPLQDEERQALEELVASEEVHALVASLRGRDSQAKVSIADSAFWRKGCSSLGNLRFAVLAAIQAAEDRRARYCLLDVKEAITAAAPRYADVAMPRDNAARVVEGARHLSPNLGQRMLATRLLGKGVFVRELLPQDLKIEIERLVQDEAAALARYLATVVGHAHSRQMSIQERKAWLGELQRNRSKRLDAPSWLWRAVVELVASHEAAYLEHCRRYALETRAA</sequence>
<dbReference type="OrthoDB" id="1491115at2"/>
<reference evidence="1 2" key="1">
    <citation type="submission" date="2019-03" db="EMBL/GenBank/DDBJ databases">
        <title>Roseomonas sp. a novel Roseomonas species isolated from Sea whip Gorgonian.</title>
        <authorList>
            <person name="Li F."/>
            <person name="Pan X."/>
            <person name="Huang S."/>
            <person name="Li Z."/>
            <person name="Meng B."/>
        </authorList>
    </citation>
    <scope>NUCLEOTIDE SEQUENCE [LARGE SCALE GENOMIC DNA]</scope>
    <source>
        <strain evidence="1 2">M0104</strain>
    </source>
</reference>
<dbReference type="Proteomes" id="UP000460715">
    <property type="component" value="Unassembled WGS sequence"/>
</dbReference>
<accession>A0A845BF77</accession>